<reference evidence="1" key="1">
    <citation type="submission" date="2019-04" db="EMBL/GenBank/DDBJ databases">
        <title>Microbes associate with the intestines of laboratory mice.</title>
        <authorList>
            <person name="Navarre W."/>
            <person name="Wong E."/>
            <person name="Huang K."/>
            <person name="Tropini C."/>
            <person name="Ng K."/>
            <person name="Yu B."/>
        </authorList>
    </citation>
    <scope>NUCLEOTIDE SEQUENCE</scope>
    <source>
        <strain evidence="1">NM73_A23</strain>
    </source>
</reference>
<protein>
    <submittedName>
        <fullName evidence="1">ATP-binding protein</fullName>
    </submittedName>
</protein>
<evidence type="ECO:0000313" key="1">
    <source>
        <dbReference type="EMBL" id="TGX82166.1"/>
    </source>
</evidence>
<accession>A0AC61QPY7</accession>
<dbReference type="EMBL" id="SRZC01000011">
    <property type="protein sequence ID" value="TGX82166.1"/>
    <property type="molecule type" value="Genomic_DNA"/>
</dbReference>
<sequence>MMKARYIADKIARTAESVNGRIVVLTGARQTGKTTIVRNGLKDYTYLSIEDPVAADGYARLTAAQWRSLYPKAVLDEVQKRPRLVESIKSVYDQWDEPRYVLLGSSQLLLLNKVKESLAGRCTIKEIFPLTLPEIETTDWNDTVPDSPFQTLLKTKELPALYPSFLIDPMYARKMEAWEHYKAYGGYPALYDERRTDAEKRSWLADYIRTYLERDVRDLAAMQDLEPYSKLQQLLALQTGSLCNVSAIANHIGMSATTVKRYLQYLTLSYQTITLQPWERNTAKRLVKSPKIHYLDNGILQAVLRKQSMPNGNEFESLVIAEMYKQIKQIEADVFLYHLRTSDGKEIDLLLETQDGYYAFEIKLTEHVQGTDARHLRTLQSLLDKPLLHSFVLSNDVNVAELGENITAIHAAQFLG</sequence>
<keyword evidence="1" id="KW-0067">ATP-binding</keyword>
<name>A0AC61QPY7_9BACT</name>
<organism evidence="1 2">
    <name type="scientific">Palleniella muris</name>
    <dbReference type="NCBI Taxonomy" id="3038145"/>
    <lineage>
        <taxon>Bacteria</taxon>
        <taxon>Pseudomonadati</taxon>
        <taxon>Bacteroidota</taxon>
        <taxon>Bacteroidia</taxon>
        <taxon>Bacteroidales</taxon>
        <taxon>Prevotellaceae</taxon>
        <taxon>Palleniella</taxon>
    </lineage>
</organism>
<proteinExistence type="predicted"/>
<dbReference type="Proteomes" id="UP000308886">
    <property type="component" value="Unassembled WGS sequence"/>
</dbReference>
<comment type="caution">
    <text evidence="1">The sequence shown here is derived from an EMBL/GenBank/DDBJ whole genome shotgun (WGS) entry which is preliminary data.</text>
</comment>
<evidence type="ECO:0000313" key="2">
    <source>
        <dbReference type="Proteomes" id="UP000308886"/>
    </source>
</evidence>
<gene>
    <name evidence="1" type="ORF">E5358_07595</name>
</gene>
<keyword evidence="1" id="KW-0547">Nucleotide-binding</keyword>
<keyword evidence="2" id="KW-1185">Reference proteome</keyword>